<reference evidence="2" key="1">
    <citation type="journal article" date="2022" name="Front. Genet.">
        <title>Chromosome-Scale Assembly of the Dendrobium nobile Genome Provides Insights Into the Molecular Mechanism of the Biosynthesis of the Medicinal Active Ingredient of Dendrobium.</title>
        <authorList>
            <person name="Xu Q."/>
            <person name="Niu S.-C."/>
            <person name="Li K.-L."/>
            <person name="Zheng P.-J."/>
            <person name="Zhang X.-J."/>
            <person name="Jia Y."/>
            <person name="Liu Y."/>
            <person name="Niu Y.-X."/>
            <person name="Yu L.-H."/>
            <person name="Chen D.-F."/>
            <person name="Zhang G.-Q."/>
        </authorList>
    </citation>
    <scope>NUCLEOTIDE SEQUENCE</scope>
    <source>
        <tissue evidence="2">Leaf</tissue>
    </source>
</reference>
<keyword evidence="1" id="KW-0812">Transmembrane</keyword>
<organism evidence="2 3">
    <name type="scientific">Dendrobium nobile</name>
    <name type="common">Orchid</name>
    <dbReference type="NCBI Taxonomy" id="94219"/>
    <lineage>
        <taxon>Eukaryota</taxon>
        <taxon>Viridiplantae</taxon>
        <taxon>Streptophyta</taxon>
        <taxon>Embryophyta</taxon>
        <taxon>Tracheophyta</taxon>
        <taxon>Spermatophyta</taxon>
        <taxon>Magnoliopsida</taxon>
        <taxon>Liliopsida</taxon>
        <taxon>Asparagales</taxon>
        <taxon>Orchidaceae</taxon>
        <taxon>Epidendroideae</taxon>
        <taxon>Malaxideae</taxon>
        <taxon>Dendrobiinae</taxon>
        <taxon>Dendrobium</taxon>
    </lineage>
</organism>
<dbReference type="EMBL" id="JAGYWB010000012">
    <property type="protein sequence ID" value="KAI0502084.1"/>
    <property type="molecule type" value="Genomic_DNA"/>
</dbReference>
<keyword evidence="1" id="KW-1133">Transmembrane helix</keyword>
<accession>A0A8T3B1D9</accession>
<name>A0A8T3B1D9_DENNO</name>
<keyword evidence="1" id="KW-0472">Membrane</keyword>
<dbReference type="Proteomes" id="UP000829196">
    <property type="component" value="Unassembled WGS sequence"/>
</dbReference>
<evidence type="ECO:0000313" key="2">
    <source>
        <dbReference type="EMBL" id="KAI0502084.1"/>
    </source>
</evidence>
<sequence length="103" mass="12108">MLDDEDETKNVNFISSKLAANSLRFCLIMRFPFSLPIEKDSKISPTCIKIIMMTTVLTLTWVIDYYLFYKISSSYQERQLDNYPFYKNSSSHPHTSNIIHPLF</sequence>
<evidence type="ECO:0000313" key="3">
    <source>
        <dbReference type="Proteomes" id="UP000829196"/>
    </source>
</evidence>
<feature type="transmembrane region" description="Helical" evidence="1">
    <location>
        <begin position="50"/>
        <end position="69"/>
    </location>
</feature>
<evidence type="ECO:0000256" key="1">
    <source>
        <dbReference type="SAM" id="Phobius"/>
    </source>
</evidence>
<comment type="caution">
    <text evidence="2">The sequence shown here is derived from an EMBL/GenBank/DDBJ whole genome shotgun (WGS) entry which is preliminary data.</text>
</comment>
<keyword evidence="3" id="KW-1185">Reference proteome</keyword>
<proteinExistence type="predicted"/>
<gene>
    <name evidence="2" type="ORF">KFK09_017030</name>
</gene>
<protein>
    <submittedName>
        <fullName evidence="2">Uncharacterized protein</fullName>
    </submittedName>
</protein>
<dbReference type="AlphaFoldDB" id="A0A8T3B1D9"/>